<keyword evidence="3" id="KW-1185">Reference proteome</keyword>
<accession>A0A7I8J6S1</accession>
<evidence type="ECO:0000313" key="2">
    <source>
        <dbReference type="EMBL" id="CAA2626097.1"/>
    </source>
</evidence>
<dbReference type="EMBL" id="CACRZD030000009">
    <property type="protein sequence ID" value="CAA6665425.1"/>
    <property type="molecule type" value="Genomic_DNA"/>
</dbReference>
<feature type="region of interest" description="Disordered" evidence="1">
    <location>
        <begin position="42"/>
        <end position="106"/>
    </location>
</feature>
<dbReference type="EMBL" id="LR743596">
    <property type="protein sequence ID" value="CAA2626097.1"/>
    <property type="molecule type" value="Genomic_DNA"/>
</dbReference>
<organism evidence="2">
    <name type="scientific">Spirodela intermedia</name>
    <name type="common">Intermediate duckweed</name>
    <dbReference type="NCBI Taxonomy" id="51605"/>
    <lineage>
        <taxon>Eukaryota</taxon>
        <taxon>Viridiplantae</taxon>
        <taxon>Streptophyta</taxon>
        <taxon>Embryophyta</taxon>
        <taxon>Tracheophyta</taxon>
        <taxon>Spermatophyta</taxon>
        <taxon>Magnoliopsida</taxon>
        <taxon>Liliopsida</taxon>
        <taxon>Araceae</taxon>
        <taxon>Lemnoideae</taxon>
        <taxon>Spirodela</taxon>
    </lineage>
</organism>
<dbReference type="Proteomes" id="UP001189122">
    <property type="component" value="Unassembled WGS sequence"/>
</dbReference>
<evidence type="ECO:0000313" key="3">
    <source>
        <dbReference type="Proteomes" id="UP001189122"/>
    </source>
</evidence>
<evidence type="ECO:0000256" key="1">
    <source>
        <dbReference type="SAM" id="MobiDB-lite"/>
    </source>
</evidence>
<reference evidence="2 3" key="1">
    <citation type="submission" date="2019-12" db="EMBL/GenBank/DDBJ databases">
        <authorList>
            <person name="Scholz U."/>
            <person name="Mascher M."/>
            <person name="Fiebig A."/>
        </authorList>
    </citation>
    <scope>NUCLEOTIDE SEQUENCE</scope>
</reference>
<proteinExistence type="predicted"/>
<protein>
    <submittedName>
        <fullName evidence="2">Uncharacterized protein</fullName>
    </submittedName>
</protein>
<name>A0A7I8J6S1_SPIIN</name>
<feature type="compositionally biased region" description="Polar residues" evidence="1">
    <location>
        <begin position="96"/>
        <end position="106"/>
    </location>
</feature>
<dbReference type="AlphaFoldDB" id="A0A7I8J6S1"/>
<gene>
    <name evidence="2" type="ORF">SI7747_09011814</name>
</gene>
<sequence length="106" mass="11843">MDFVRQNELDPGDVIDVYFFRLPFAEEGDTAARVGLVICSRVPRRRRRGGGETARRRGSGGARRREPDEEAQAAQVLEPRSRQPNSRTSGRMLPPLSQSVPLHSSV</sequence>